<organism evidence="1 2">
    <name type="scientific">Ladona fulva</name>
    <name type="common">Scarce chaser dragonfly</name>
    <name type="synonym">Libellula fulva</name>
    <dbReference type="NCBI Taxonomy" id="123851"/>
    <lineage>
        <taxon>Eukaryota</taxon>
        <taxon>Metazoa</taxon>
        <taxon>Ecdysozoa</taxon>
        <taxon>Arthropoda</taxon>
        <taxon>Hexapoda</taxon>
        <taxon>Insecta</taxon>
        <taxon>Pterygota</taxon>
        <taxon>Palaeoptera</taxon>
        <taxon>Odonata</taxon>
        <taxon>Epiprocta</taxon>
        <taxon>Anisoptera</taxon>
        <taxon>Libelluloidea</taxon>
        <taxon>Libellulidae</taxon>
        <taxon>Ladona</taxon>
    </lineage>
</organism>
<evidence type="ECO:0000313" key="2">
    <source>
        <dbReference type="Proteomes" id="UP000792457"/>
    </source>
</evidence>
<protein>
    <recommendedName>
        <fullName evidence="3">DUF4371 domain-containing protein</fullName>
    </recommendedName>
</protein>
<evidence type="ECO:0008006" key="3">
    <source>
        <dbReference type="Google" id="ProtNLM"/>
    </source>
</evidence>
<proteinExistence type="predicted"/>
<dbReference type="EMBL" id="KZ308906">
    <property type="protein sequence ID" value="KAG8235406.1"/>
    <property type="molecule type" value="Genomic_DNA"/>
</dbReference>
<dbReference type="SUPFAM" id="SSF53098">
    <property type="entry name" value="Ribonuclease H-like"/>
    <property type="match status" value="1"/>
</dbReference>
<dbReference type="AlphaFoldDB" id="A0A8K0KK91"/>
<reference evidence="1" key="2">
    <citation type="submission" date="2017-10" db="EMBL/GenBank/DDBJ databases">
        <title>Ladona fulva Genome sequencing and assembly.</title>
        <authorList>
            <person name="Murali S."/>
            <person name="Richards S."/>
            <person name="Bandaranaike D."/>
            <person name="Bellair M."/>
            <person name="Blankenburg K."/>
            <person name="Chao H."/>
            <person name="Dinh H."/>
            <person name="Doddapaneni H."/>
            <person name="Dugan-Rocha S."/>
            <person name="Elkadiri S."/>
            <person name="Gnanaolivu R."/>
            <person name="Hernandez B."/>
            <person name="Skinner E."/>
            <person name="Javaid M."/>
            <person name="Lee S."/>
            <person name="Li M."/>
            <person name="Ming W."/>
            <person name="Munidasa M."/>
            <person name="Muniz J."/>
            <person name="Nguyen L."/>
            <person name="Hughes D."/>
            <person name="Osuji N."/>
            <person name="Pu L.-L."/>
            <person name="Puazo M."/>
            <person name="Qu C."/>
            <person name="Quiroz J."/>
            <person name="Raj R."/>
            <person name="Weissenberger G."/>
            <person name="Xin Y."/>
            <person name="Zou X."/>
            <person name="Han Y."/>
            <person name="Worley K."/>
            <person name="Muzny D."/>
            <person name="Gibbs R."/>
        </authorList>
    </citation>
    <scope>NUCLEOTIDE SEQUENCE</scope>
    <source>
        <strain evidence="1">Sampled in the wild</strain>
    </source>
</reference>
<dbReference type="OrthoDB" id="6611647at2759"/>
<dbReference type="Proteomes" id="UP000792457">
    <property type="component" value="Unassembled WGS sequence"/>
</dbReference>
<keyword evidence="2" id="KW-1185">Reference proteome</keyword>
<dbReference type="PANTHER" id="PTHR45913">
    <property type="entry name" value="EPM2A-INTERACTING PROTEIN 1"/>
    <property type="match status" value="1"/>
</dbReference>
<name>A0A8K0KK91_LADFU</name>
<evidence type="ECO:0000313" key="1">
    <source>
        <dbReference type="EMBL" id="KAG8235406.1"/>
    </source>
</evidence>
<gene>
    <name evidence="1" type="ORF">J437_LFUL018624</name>
</gene>
<comment type="caution">
    <text evidence="1">The sequence shown here is derived from an EMBL/GenBank/DDBJ whole genome shotgun (WGS) entry which is preliminary data.</text>
</comment>
<dbReference type="InterPro" id="IPR012337">
    <property type="entry name" value="RNaseH-like_sf"/>
</dbReference>
<sequence>MSSNITVQQIEDLKMVTAVSIAVDESCDINDTAQVSLFVRFISHTGPKEELLELLPLKGQTRGEDIGNAVIECMDKHHIPLDKIVSISTDGAKSMTDVRKGFVAILKEKINHEILAYHCIIHQEALRVKKLAFAVLSLFGSAYSCEQSFSSMNLIKSKLRSRLIDENLEMCLKLKTTTYKPDLNKLSKDMQEHSSH</sequence>
<dbReference type="PANTHER" id="PTHR45913:SF10">
    <property type="entry name" value="DUF4371 DOMAIN-CONTAINING PROTEIN"/>
    <property type="match status" value="1"/>
</dbReference>
<accession>A0A8K0KK91</accession>
<reference evidence="1" key="1">
    <citation type="submission" date="2013-04" db="EMBL/GenBank/DDBJ databases">
        <authorList>
            <person name="Qu J."/>
            <person name="Murali S.C."/>
            <person name="Bandaranaike D."/>
            <person name="Bellair M."/>
            <person name="Blankenburg K."/>
            <person name="Chao H."/>
            <person name="Dinh H."/>
            <person name="Doddapaneni H."/>
            <person name="Downs B."/>
            <person name="Dugan-Rocha S."/>
            <person name="Elkadiri S."/>
            <person name="Gnanaolivu R.D."/>
            <person name="Hernandez B."/>
            <person name="Javaid M."/>
            <person name="Jayaseelan J.C."/>
            <person name="Lee S."/>
            <person name="Li M."/>
            <person name="Ming W."/>
            <person name="Munidasa M."/>
            <person name="Muniz J."/>
            <person name="Nguyen L."/>
            <person name="Ongeri F."/>
            <person name="Osuji N."/>
            <person name="Pu L.-L."/>
            <person name="Puazo M."/>
            <person name="Qu C."/>
            <person name="Quiroz J."/>
            <person name="Raj R."/>
            <person name="Weissenberger G."/>
            <person name="Xin Y."/>
            <person name="Zou X."/>
            <person name="Han Y."/>
            <person name="Richards S."/>
            <person name="Worley K."/>
            <person name="Muzny D."/>
            <person name="Gibbs R."/>
        </authorList>
    </citation>
    <scope>NUCLEOTIDE SEQUENCE</scope>
    <source>
        <strain evidence="1">Sampled in the wild</strain>
    </source>
</reference>